<feature type="region of interest" description="Disordered" evidence="1">
    <location>
        <begin position="135"/>
        <end position="182"/>
    </location>
</feature>
<feature type="compositionally biased region" description="Low complexity" evidence="1">
    <location>
        <begin position="157"/>
        <end position="181"/>
    </location>
</feature>
<feature type="compositionally biased region" description="Basic and acidic residues" evidence="1">
    <location>
        <begin position="39"/>
        <end position="53"/>
    </location>
</feature>
<evidence type="ECO:0000313" key="2">
    <source>
        <dbReference type="EMBL" id="GAT46232.1"/>
    </source>
</evidence>
<name>A0ABQ0L4Z8_MYCCL</name>
<sequence>MDLRPQPQTPASAWGYSTVTDYSGCTTAHSTTTTLDDLTDTRRDYKQPPEPRFRPAYPDYRKHRMLPVGQHRNGPVPATTSIPRQTTPTRRRLGCPRKPDPPSPSQKYTSNKILSKNPGSVHVSKSKTWFCSLAHAQQSTSGDARRTRDEPTSALGRRSLTTTTLPSSPRLRPCPSRPSYLNPRLELRPRIYYSTLTRPPTQKAGAIPPRNSYGPVRTD</sequence>
<dbReference type="Proteomes" id="UP000815677">
    <property type="component" value="Unassembled WGS sequence"/>
</dbReference>
<dbReference type="EMBL" id="DF842146">
    <property type="protein sequence ID" value="GAT46232.1"/>
    <property type="molecule type" value="Genomic_DNA"/>
</dbReference>
<feature type="region of interest" description="Disordered" evidence="1">
    <location>
        <begin position="196"/>
        <end position="219"/>
    </location>
</feature>
<protein>
    <submittedName>
        <fullName evidence="2">Uncharacterized protein</fullName>
    </submittedName>
</protein>
<proteinExistence type="predicted"/>
<accession>A0ABQ0L4Z8</accession>
<feature type="region of interest" description="Disordered" evidence="1">
    <location>
        <begin position="25"/>
        <end position="120"/>
    </location>
</feature>
<organism evidence="2 3">
    <name type="scientific">Mycena chlorophos</name>
    <name type="common">Agaric fungus</name>
    <name type="synonym">Agaricus chlorophos</name>
    <dbReference type="NCBI Taxonomy" id="658473"/>
    <lineage>
        <taxon>Eukaryota</taxon>
        <taxon>Fungi</taxon>
        <taxon>Dikarya</taxon>
        <taxon>Basidiomycota</taxon>
        <taxon>Agaricomycotina</taxon>
        <taxon>Agaricomycetes</taxon>
        <taxon>Agaricomycetidae</taxon>
        <taxon>Agaricales</taxon>
        <taxon>Marasmiineae</taxon>
        <taxon>Mycenaceae</taxon>
        <taxon>Mycena</taxon>
    </lineage>
</organism>
<feature type="compositionally biased region" description="Polar residues" evidence="1">
    <location>
        <begin position="105"/>
        <end position="118"/>
    </location>
</feature>
<evidence type="ECO:0000256" key="1">
    <source>
        <dbReference type="SAM" id="MobiDB-lite"/>
    </source>
</evidence>
<keyword evidence="3" id="KW-1185">Reference proteome</keyword>
<reference evidence="2" key="1">
    <citation type="submission" date="2014-09" db="EMBL/GenBank/DDBJ databases">
        <title>Genome sequence of the luminous mushroom Mycena chlorophos for searching fungal bioluminescence genes.</title>
        <authorList>
            <person name="Tanaka Y."/>
            <person name="Kasuga D."/>
            <person name="Oba Y."/>
            <person name="Hase S."/>
            <person name="Sato K."/>
            <person name="Oba Y."/>
            <person name="Sakakibara Y."/>
        </authorList>
    </citation>
    <scope>NUCLEOTIDE SEQUENCE</scope>
</reference>
<gene>
    <name evidence="2" type="ORF">MCHLO_03768</name>
</gene>
<evidence type="ECO:0000313" key="3">
    <source>
        <dbReference type="Proteomes" id="UP000815677"/>
    </source>
</evidence>
<feature type="compositionally biased region" description="Polar residues" evidence="1">
    <location>
        <begin position="78"/>
        <end position="88"/>
    </location>
</feature>